<gene>
    <name evidence="4" type="ORF">IV203_001257</name>
</gene>
<evidence type="ECO:0000313" key="4">
    <source>
        <dbReference type="EMBL" id="KAG7356571.1"/>
    </source>
</evidence>
<reference evidence="4" key="1">
    <citation type="journal article" date="2021" name="Sci. Rep.">
        <title>Diploid genomic architecture of Nitzschia inconspicua, an elite biomass production diatom.</title>
        <authorList>
            <person name="Oliver A."/>
            <person name="Podell S."/>
            <person name="Pinowska A."/>
            <person name="Traller J.C."/>
            <person name="Smith S.R."/>
            <person name="McClure R."/>
            <person name="Beliaev A."/>
            <person name="Bohutskyi P."/>
            <person name="Hill E.A."/>
            <person name="Rabines A."/>
            <person name="Zheng H."/>
            <person name="Allen L.Z."/>
            <person name="Kuo A."/>
            <person name="Grigoriev I.V."/>
            <person name="Allen A.E."/>
            <person name="Hazlebeck D."/>
            <person name="Allen E.E."/>
        </authorList>
    </citation>
    <scope>NUCLEOTIDE SEQUENCE</scope>
    <source>
        <strain evidence="4">Hildebrandi</strain>
    </source>
</reference>
<dbReference type="EMBL" id="JAGRRH010000015">
    <property type="protein sequence ID" value="KAG7356571.1"/>
    <property type="molecule type" value="Genomic_DNA"/>
</dbReference>
<dbReference type="GO" id="GO:0051017">
    <property type="term" value="P:actin filament bundle assembly"/>
    <property type="evidence" value="ECO:0007669"/>
    <property type="project" value="TreeGrafter"/>
</dbReference>
<keyword evidence="2 3" id="KW-0040">ANK repeat</keyword>
<comment type="caution">
    <text evidence="4">The sequence shown here is derived from an EMBL/GenBank/DDBJ whole genome shotgun (WGS) entry which is preliminary data.</text>
</comment>
<protein>
    <submittedName>
        <fullName evidence="4">Ankyrin repeat domain protein</fullName>
    </submittedName>
</protein>
<feature type="repeat" description="ANK" evidence="3">
    <location>
        <begin position="84"/>
        <end position="109"/>
    </location>
</feature>
<dbReference type="OrthoDB" id="40913at2759"/>
<dbReference type="AlphaFoldDB" id="A0A9K3L882"/>
<dbReference type="PANTHER" id="PTHR24153">
    <property type="entry name" value="ESPIN"/>
    <property type="match status" value="1"/>
</dbReference>
<evidence type="ECO:0000256" key="2">
    <source>
        <dbReference type="ARBA" id="ARBA00023043"/>
    </source>
</evidence>
<dbReference type="PANTHER" id="PTHR24153:SF8">
    <property type="entry name" value="FORKED, ISOFORM F"/>
    <property type="match status" value="1"/>
</dbReference>
<dbReference type="PROSITE" id="PS50297">
    <property type="entry name" value="ANK_REP_REGION"/>
    <property type="match status" value="1"/>
</dbReference>
<reference evidence="4" key="2">
    <citation type="submission" date="2021-04" db="EMBL/GenBank/DDBJ databases">
        <authorList>
            <person name="Podell S."/>
        </authorList>
    </citation>
    <scope>NUCLEOTIDE SEQUENCE</scope>
    <source>
        <strain evidence="4">Hildebrandi</strain>
    </source>
</reference>
<name>A0A9K3L882_9STRA</name>
<keyword evidence="1" id="KW-0677">Repeat</keyword>
<sequence length="407" mass="45604">MSSIAVPSVDTRPTPTLFEQIQQRDWVAARQRLLEFPSDAEYRPPLGRNQVTLLHWSCLHRAPLDVIVLVVDANPDALLTQDSVGFTPLHTAIAQGGSEEVVVMLIQRGGIMGSSIQSPRLGSPLCLACRHGMSVTVLSELIKSNPAMATLANENGLKPSHMLWFDFERRHGYLLPLLHGVEAETGQGSSRKRSRYEISGNPAINDLMERLRVLLRGIQQTNPNDIVKSSFICDIVEYQPSLGNMSKFLQIAVVQRPEELSFRDKRTGNFALHLAASMPRQPEFSHVSNRLYALNTSRPVKDTIDILVHEFPMAAHVRNFEGHFPLHLALCEGRRTWKTGVASLIKASIEPLQRRERRTGLYPFQLAAMSAAYPCGESAEEALETIFQLLLACPHVLNWNHKKRFAR</sequence>
<evidence type="ECO:0000313" key="5">
    <source>
        <dbReference type="Proteomes" id="UP000693970"/>
    </source>
</evidence>
<evidence type="ECO:0000256" key="3">
    <source>
        <dbReference type="PROSITE-ProRule" id="PRU00023"/>
    </source>
</evidence>
<dbReference type="GO" id="GO:0005737">
    <property type="term" value="C:cytoplasm"/>
    <property type="evidence" value="ECO:0007669"/>
    <property type="project" value="TreeGrafter"/>
</dbReference>
<accession>A0A9K3L882</accession>
<dbReference type="InterPro" id="IPR052420">
    <property type="entry name" value="Espin/Espin-like"/>
</dbReference>
<dbReference type="SMART" id="SM00248">
    <property type="entry name" value="ANK"/>
    <property type="match status" value="3"/>
</dbReference>
<organism evidence="4 5">
    <name type="scientific">Nitzschia inconspicua</name>
    <dbReference type="NCBI Taxonomy" id="303405"/>
    <lineage>
        <taxon>Eukaryota</taxon>
        <taxon>Sar</taxon>
        <taxon>Stramenopiles</taxon>
        <taxon>Ochrophyta</taxon>
        <taxon>Bacillariophyta</taxon>
        <taxon>Bacillariophyceae</taxon>
        <taxon>Bacillariophycidae</taxon>
        <taxon>Bacillariales</taxon>
        <taxon>Bacillariaceae</taxon>
        <taxon>Nitzschia</taxon>
    </lineage>
</organism>
<keyword evidence="5" id="KW-1185">Reference proteome</keyword>
<dbReference type="PROSITE" id="PS50088">
    <property type="entry name" value="ANK_REPEAT"/>
    <property type="match status" value="1"/>
</dbReference>
<evidence type="ECO:0000256" key="1">
    <source>
        <dbReference type="ARBA" id="ARBA00022737"/>
    </source>
</evidence>
<dbReference type="GO" id="GO:0051015">
    <property type="term" value="F:actin filament binding"/>
    <property type="evidence" value="ECO:0007669"/>
    <property type="project" value="TreeGrafter"/>
</dbReference>
<dbReference type="Proteomes" id="UP000693970">
    <property type="component" value="Unassembled WGS sequence"/>
</dbReference>
<dbReference type="InterPro" id="IPR002110">
    <property type="entry name" value="Ankyrin_rpt"/>
</dbReference>
<proteinExistence type="predicted"/>
<dbReference type="Pfam" id="PF00023">
    <property type="entry name" value="Ank"/>
    <property type="match status" value="1"/>
</dbReference>